<name>A0A8J2HD28_COTCN</name>
<evidence type="ECO:0000313" key="2">
    <source>
        <dbReference type="Proteomes" id="UP000786811"/>
    </source>
</evidence>
<accession>A0A8J2HD28</accession>
<feature type="non-terminal residue" evidence="1">
    <location>
        <position position="126"/>
    </location>
</feature>
<proteinExistence type="predicted"/>
<gene>
    <name evidence="1" type="ORF">HICCMSTLAB_LOCUS7647</name>
</gene>
<comment type="caution">
    <text evidence="1">The sequence shown here is derived from an EMBL/GenBank/DDBJ whole genome shotgun (WGS) entry which is preliminary data.</text>
</comment>
<dbReference type="Proteomes" id="UP000786811">
    <property type="component" value="Unassembled WGS sequence"/>
</dbReference>
<organism evidence="1 2">
    <name type="scientific">Cotesia congregata</name>
    <name type="common">Parasitoid wasp</name>
    <name type="synonym">Apanteles congregatus</name>
    <dbReference type="NCBI Taxonomy" id="51543"/>
    <lineage>
        <taxon>Eukaryota</taxon>
        <taxon>Metazoa</taxon>
        <taxon>Ecdysozoa</taxon>
        <taxon>Arthropoda</taxon>
        <taxon>Hexapoda</taxon>
        <taxon>Insecta</taxon>
        <taxon>Pterygota</taxon>
        <taxon>Neoptera</taxon>
        <taxon>Endopterygota</taxon>
        <taxon>Hymenoptera</taxon>
        <taxon>Apocrita</taxon>
        <taxon>Ichneumonoidea</taxon>
        <taxon>Braconidae</taxon>
        <taxon>Microgastrinae</taxon>
        <taxon>Cotesia</taxon>
    </lineage>
</organism>
<sequence>FFEHLNKEKEVEEHMYGDAITGMYVRCTIGIDRKPKYKLTGSLCAFSANVNSRRNYCDSDSSLGKASVAIRLFNKPEQFLLREEVCSVKKLKVFNIRRNIIESAQYKFLLSPLSIRLLLSSKHRSR</sequence>
<dbReference type="EMBL" id="CAJNRD030001121">
    <property type="protein sequence ID" value="CAG5095314.1"/>
    <property type="molecule type" value="Genomic_DNA"/>
</dbReference>
<dbReference type="AlphaFoldDB" id="A0A8J2HD28"/>
<keyword evidence="2" id="KW-1185">Reference proteome</keyword>
<reference evidence="1" key="1">
    <citation type="submission" date="2021-04" db="EMBL/GenBank/DDBJ databases">
        <authorList>
            <person name="Chebbi M.A.C M."/>
        </authorList>
    </citation>
    <scope>NUCLEOTIDE SEQUENCE</scope>
</reference>
<protein>
    <submittedName>
        <fullName evidence="1">Uncharacterized protein</fullName>
    </submittedName>
</protein>
<evidence type="ECO:0000313" key="1">
    <source>
        <dbReference type="EMBL" id="CAG5095314.1"/>
    </source>
</evidence>